<dbReference type="EMBL" id="CP004885">
    <property type="protein sequence ID" value="AGX88742.1"/>
    <property type="molecule type" value="Genomic_DNA"/>
</dbReference>
<keyword evidence="5" id="KW-1185">Reference proteome</keyword>
<dbReference type="PROSITE" id="PS50045">
    <property type="entry name" value="SIGMA54_INTERACT_4"/>
    <property type="match status" value="1"/>
</dbReference>
<dbReference type="Pfam" id="PF00158">
    <property type="entry name" value="Sigma54_activat"/>
    <property type="match status" value="1"/>
</dbReference>
<keyword evidence="2" id="KW-0067">ATP-binding</keyword>
<dbReference type="AlphaFoldDB" id="U5NBE2"/>
<dbReference type="PANTHER" id="PTHR32071">
    <property type="entry name" value="TRANSCRIPTIONAL REGULATORY PROTEIN"/>
    <property type="match status" value="1"/>
</dbReference>
<dbReference type="InterPro" id="IPR003593">
    <property type="entry name" value="AAA+_ATPase"/>
</dbReference>
<dbReference type="OrthoDB" id="3516932at2"/>
<dbReference type="STRING" id="946483.Cenrod_2692"/>
<keyword evidence="1" id="KW-0547">Nucleotide-binding</keyword>
<sequence>MIDIKKNSKLTYLLPEAEWPGQPELFQSATSLANSEGIGFVYLASGQGLRDLMRTCPPHFIARHPEGRVIVLSAARNGRPRNPEDGFANRDYAIEEQAREWMHLDLPEEAHVGWNIWLREQVAEWLDIPKEPSDEVQAIGSLVKLTDPSNVAALFLTGRSPSIKKVVDALDRIKRAYRLQIGGKVGDRRDKVLSPLDALLAADKPNEELYRAVAGALEHVVEGVAIPRRFSDVKPDALPRVLILGPSGSGKSVVVNYLARRTSPQGSEITHRPQMRVPLPSFSKNEQLMEFELFGYMRGSYTDARPNGSPGVLMSHLGGIVFLDEIGEATPALQAKLLAFLDDYRVTPRGWYGKGIYCPLMLVAATNRPIDLWAAQYEQDENAGHGRFRHDLYQRFTHIIRLPGLDERKEDLPELVDGLLQLDWINAGQRITGITHSALKALSDIDFSQGNFRALQNKLQQACQRASCRRSKIIQVFDLVF</sequence>
<evidence type="ECO:0000256" key="2">
    <source>
        <dbReference type="ARBA" id="ARBA00022840"/>
    </source>
</evidence>
<accession>U5NBE2</accession>
<evidence type="ECO:0000259" key="3">
    <source>
        <dbReference type="PROSITE" id="PS50045"/>
    </source>
</evidence>
<dbReference type="InterPro" id="IPR027417">
    <property type="entry name" value="P-loop_NTPase"/>
</dbReference>
<dbReference type="GO" id="GO:0006355">
    <property type="term" value="P:regulation of DNA-templated transcription"/>
    <property type="evidence" value="ECO:0007669"/>
    <property type="project" value="InterPro"/>
</dbReference>
<proteinExistence type="predicted"/>
<name>U5NBE2_9BURK</name>
<dbReference type="Proteomes" id="UP000017184">
    <property type="component" value="Chromosome"/>
</dbReference>
<feature type="domain" description="Sigma-54 factor interaction" evidence="3">
    <location>
        <begin position="241"/>
        <end position="464"/>
    </location>
</feature>
<organism evidence="4 5">
    <name type="scientific">Candidatus Symbiobacter mobilis CR</name>
    <dbReference type="NCBI Taxonomy" id="946483"/>
    <lineage>
        <taxon>Bacteria</taxon>
        <taxon>Pseudomonadati</taxon>
        <taxon>Pseudomonadota</taxon>
        <taxon>Betaproteobacteria</taxon>
        <taxon>Burkholderiales</taxon>
        <taxon>Comamonadaceae</taxon>
    </lineage>
</organism>
<dbReference type="KEGG" id="cbx:Cenrod_2692"/>
<evidence type="ECO:0000313" key="4">
    <source>
        <dbReference type="EMBL" id="AGX88742.1"/>
    </source>
</evidence>
<dbReference type="InterPro" id="IPR002078">
    <property type="entry name" value="Sigma_54_int"/>
</dbReference>
<dbReference type="eggNOG" id="COG3829">
    <property type="taxonomic scope" value="Bacteria"/>
</dbReference>
<dbReference type="CDD" id="cd00009">
    <property type="entry name" value="AAA"/>
    <property type="match status" value="1"/>
</dbReference>
<dbReference type="Gene3D" id="3.40.50.300">
    <property type="entry name" value="P-loop containing nucleotide triphosphate hydrolases"/>
    <property type="match status" value="1"/>
</dbReference>
<dbReference type="GO" id="GO:0005524">
    <property type="term" value="F:ATP binding"/>
    <property type="evidence" value="ECO:0007669"/>
    <property type="project" value="UniProtKB-KW"/>
</dbReference>
<dbReference type="SUPFAM" id="SSF52540">
    <property type="entry name" value="P-loop containing nucleoside triphosphate hydrolases"/>
    <property type="match status" value="1"/>
</dbReference>
<reference evidence="4 5" key="1">
    <citation type="journal article" date="2013" name="Genome Biol.">
        <title>Genomic analysis reveals key aspects of prokaryotic symbiosis in the phototrophic consortium "Chlorochromatium aggregatum".</title>
        <authorList>
            <person name="Liu Z."/>
            <person name="Muller J."/>
            <person name="Li T."/>
            <person name="Alvey R.M."/>
            <person name="Vogl K."/>
            <person name="Frigaard N.U."/>
            <person name="Rockwell N.C."/>
            <person name="Boyd E.S."/>
            <person name="Tomsho L.P."/>
            <person name="Schuster S.C."/>
            <person name="Henke P."/>
            <person name="Rohde M."/>
            <person name="Overmann J."/>
            <person name="Bryant D.A."/>
        </authorList>
    </citation>
    <scope>NUCLEOTIDE SEQUENCE [LARGE SCALE GENOMIC DNA]</scope>
    <source>
        <strain evidence="4">CR</strain>
    </source>
</reference>
<dbReference type="RefSeq" id="WP_022776677.1">
    <property type="nucleotide sequence ID" value="NC_022576.1"/>
</dbReference>
<gene>
    <name evidence="4" type="ORF">Cenrod_2692</name>
</gene>
<dbReference type="HOGENOM" id="CLU_567058_0_0_4"/>
<evidence type="ECO:0000256" key="1">
    <source>
        <dbReference type="ARBA" id="ARBA00022741"/>
    </source>
</evidence>
<protein>
    <submittedName>
        <fullName evidence="4">Transcriptional regulator</fullName>
    </submittedName>
</protein>
<dbReference type="Gene3D" id="1.10.8.60">
    <property type="match status" value="1"/>
</dbReference>
<evidence type="ECO:0000313" key="5">
    <source>
        <dbReference type="Proteomes" id="UP000017184"/>
    </source>
</evidence>
<dbReference type="SMART" id="SM00382">
    <property type="entry name" value="AAA"/>
    <property type="match status" value="1"/>
</dbReference>